<name>A0ABY5PFW6_9ACTN</name>
<evidence type="ECO:0000256" key="3">
    <source>
        <dbReference type="ARBA" id="ARBA00009406"/>
    </source>
</evidence>
<dbReference type="Proteomes" id="UP001058860">
    <property type="component" value="Chromosome"/>
</dbReference>
<reference evidence="15" key="1">
    <citation type="submission" date="2021-11" db="EMBL/GenBank/DDBJ databases">
        <title>Cultivation dependent microbiological survey of springs from the worlds oldest radium mine currently devoted to the extraction of radon-saturated water.</title>
        <authorList>
            <person name="Kapinusova G."/>
            <person name="Smrhova T."/>
            <person name="Strejcek M."/>
            <person name="Suman J."/>
            <person name="Jani K."/>
            <person name="Pajer P."/>
            <person name="Uhlik O."/>
        </authorList>
    </citation>
    <scope>NUCLEOTIDE SEQUENCE [LARGE SCALE GENOMIC DNA]</scope>
    <source>
        <strain evidence="15">J379</strain>
    </source>
</reference>
<evidence type="ECO:0000256" key="4">
    <source>
        <dbReference type="ARBA" id="ARBA00011738"/>
    </source>
</evidence>
<comment type="subunit">
    <text evidence="4">Homodimer.</text>
</comment>
<evidence type="ECO:0000313" key="15">
    <source>
        <dbReference type="Proteomes" id="UP001058860"/>
    </source>
</evidence>
<evidence type="ECO:0000256" key="1">
    <source>
        <dbReference type="ARBA" id="ARBA00003469"/>
    </source>
</evidence>
<evidence type="ECO:0000256" key="2">
    <source>
        <dbReference type="ARBA" id="ARBA00004948"/>
    </source>
</evidence>
<feature type="signal peptide" evidence="12">
    <location>
        <begin position="1"/>
        <end position="24"/>
    </location>
</feature>
<evidence type="ECO:0000256" key="6">
    <source>
        <dbReference type="ARBA" id="ARBA00022723"/>
    </source>
</evidence>
<gene>
    <name evidence="14" type="ORF">LRS13_23210</name>
</gene>
<feature type="domain" description="SsuA/THI5-like" evidence="13">
    <location>
        <begin position="60"/>
        <end position="271"/>
    </location>
</feature>
<keyword evidence="8" id="KW-0784">Thiamine biosynthesis</keyword>
<dbReference type="SUPFAM" id="SSF53850">
    <property type="entry name" value="Periplasmic binding protein-like II"/>
    <property type="match status" value="1"/>
</dbReference>
<comment type="function">
    <text evidence="1">Responsible for the formation of the pyrimidine heterocycle in the thiamine biosynthesis pathway. Catalyzes the formation of hydroxymethylpyrimidine phosphate (HMP-P) from histidine and pyridoxal phosphate (PLP). The protein uses PLP and the active site histidine to form HMP-P, generating an inactive enzyme. The enzyme can only undergo a single turnover, which suggests it is a suicide enzyme.</text>
</comment>
<dbReference type="PROSITE" id="PS51257">
    <property type="entry name" value="PROKAR_LIPOPROTEIN"/>
    <property type="match status" value="1"/>
</dbReference>
<comment type="pathway">
    <text evidence="2">Cofactor biosynthesis; thiamine diphosphate biosynthesis.</text>
</comment>
<evidence type="ECO:0000256" key="7">
    <source>
        <dbReference type="ARBA" id="ARBA00022898"/>
    </source>
</evidence>
<protein>
    <recommendedName>
        <fullName evidence="10">Thiamine pyrimidine synthase</fullName>
    </recommendedName>
</protein>
<dbReference type="InterPro" id="IPR027939">
    <property type="entry name" value="NMT1/THI5"/>
</dbReference>
<dbReference type="InterPro" id="IPR015168">
    <property type="entry name" value="SsuA/THI5"/>
</dbReference>
<dbReference type="Pfam" id="PF09084">
    <property type="entry name" value="NMT1"/>
    <property type="match status" value="1"/>
</dbReference>
<feature type="chain" id="PRO_5047154770" description="Thiamine pyrimidine synthase" evidence="12">
    <location>
        <begin position="25"/>
        <end position="347"/>
    </location>
</feature>
<organism evidence="14 15">
    <name type="scientific">Svornostia abyssi</name>
    <dbReference type="NCBI Taxonomy" id="2898438"/>
    <lineage>
        <taxon>Bacteria</taxon>
        <taxon>Bacillati</taxon>
        <taxon>Actinomycetota</taxon>
        <taxon>Thermoleophilia</taxon>
        <taxon>Solirubrobacterales</taxon>
        <taxon>Baekduiaceae</taxon>
        <taxon>Svornostia</taxon>
    </lineage>
</organism>
<dbReference type="RefSeq" id="WP_353864046.1">
    <property type="nucleotide sequence ID" value="NZ_CP088295.1"/>
</dbReference>
<evidence type="ECO:0000256" key="8">
    <source>
        <dbReference type="ARBA" id="ARBA00022977"/>
    </source>
</evidence>
<proteinExistence type="inferred from homology"/>
<accession>A0ABY5PFW6</accession>
<evidence type="ECO:0000256" key="5">
    <source>
        <dbReference type="ARBA" id="ARBA00022679"/>
    </source>
</evidence>
<keyword evidence="7" id="KW-0663">Pyridoxal phosphate</keyword>
<keyword evidence="12" id="KW-0732">Signal</keyword>
<evidence type="ECO:0000256" key="12">
    <source>
        <dbReference type="SAM" id="SignalP"/>
    </source>
</evidence>
<keyword evidence="9" id="KW-0408">Iron</keyword>
<evidence type="ECO:0000256" key="9">
    <source>
        <dbReference type="ARBA" id="ARBA00023004"/>
    </source>
</evidence>
<dbReference type="EMBL" id="CP088295">
    <property type="protein sequence ID" value="UUY03543.1"/>
    <property type="molecule type" value="Genomic_DNA"/>
</dbReference>
<evidence type="ECO:0000259" key="13">
    <source>
        <dbReference type="Pfam" id="PF09084"/>
    </source>
</evidence>
<evidence type="ECO:0000256" key="10">
    <source>
        <dbReference type="ARBA" id="ARBA00033171"/>
    </source>
</evidence>
<keyword evidence="5" id="KW-0808">Transferase</keyword>
<keyword evidence="15" id="KW-1185">Reference proteome</keyword>
<evidence type="ECO:0000313" key="14">
    <source>
        <dbReference type="EMBL" id="UUY03543.1"/>
    </source>
</evidence>
<dbReference type="PANTHER" id="PTHR31528:SF1">
    <property type="entry name" value="4-AMINO-5-HYDROXYMETHYL-2-METHYLPYRIMIDINE PHOSPHATE SYNTHASE THI11-RELATED"/>
    <property type="match status" value="1"/>
</dbReference>
<sequence>MTLASSRPALLALLCLLAAFALTACGGADERGTSPPATPTATGALPTKTTATLVLDFVPNAVHAGIYRAVAAGYYEDNNLDLEIVEPTSTADTLKLIDAGKADFGIADGIDIAGQIDDGADAQGILALVQRPLGGLIALKSSNITDPRQLEGRKVGVTGVPSDTAVLETIMQDAGADPSKADVVTIGFNGVLNLESGKVDAFTGYWPADGVQVEVDGKPATIFALDEYGGPSYPGLVVFSTTERIKADAPLMQAFVDATVRGYTDTIADPGRSLDDLLAENPALKRDIAEAQLDAYGPLFQGEAGAFGGFSAQDVEALSAFLVGNELIGRPVTPARFATSEFLPQDE</sequence>
<comment type="similarity">
    <text evidence="3">Belongs to the NMT1/THI5 family.</text>
</comment>
<dbReference type="PANTHER" id="PTHR31528">
    <property type="entry name" value="4-AMINO-5-HYDROXYMETHYL-2-METHYLPYRIMIDINE PHOSPHATE SYNTHASE THI11-RELATED"/>
    <property type="match status" value="1"/>
</dbReference>
<comment type="catalytic activity">
    <reaction evidence="11">
        <text>N(6)-(pyridoxal phosphate)-L-lysyl-[4-amino-5-hydroxymethyl-2-methylpyrimidine phosphate synthase] + L-histidyl-[4-amino-5-hydroxymethyl-2-methylpyrimidine phosphate synthase] + 2 Fe(3+) + 4 H2O = L-lysyl-[4-amino-5-hydroxymethyl-2-methylpyrimidine phosphate synthase] + (2S)-2-amino-5-hydroxy-4-oxopentanoyl-[4-amino-5-hydroxymethyl-2-methylpyrimidine phosphate synthase] + 4-amino-2-methyl-5-(phosphooxymethyl)pyrimidine + 3-oxopropanoate + 2 Fe(2+) + 2 H(+)</text>
        <dbReference type="Rhea" id="RHEA:65756"/>
        <dbReference type="Rhea" id="RHEA-COMP:16892"/>
        <dbReference type="Rhea" id="RHEA-COMP:16893"/>
        <dbReference type="Rhea" id="RHEA-COMP:16894"/>
        <dbReference type="Rhea" id="RHEA-COMP:16895"/>
        <dbReference type="ChEBI" id="CHEBI:15377"/>
        <dbReference type="ChEBI" id="CHEBI:15378"/>
        <dbReference type="ChEBI" id="CHEBI:29033"/>
        <dbReference type="ChEBI" id="CHEBI:29034"/>
        <dbReference type="ChEBI" id="CHEBI:29969"/>
        <dbReference type="ChEBI" id="CHEBI:29979"/>
        <dbReference type="ChEBI" id="CHEBI:33190"/>
        <dbReference type="ChEBI" id="CHEBI:58354"/>
        <dbReference type="ChEBI" id="CHEBI:143915"/>
        <dbReference type="ChEBI" id="CHEBI:157692"/>
    </reaction>
    <physiologicalReaction direction="left-to-right" evidence="11">
        <dbReference type="Rhea" id="RHEA:65757"/>
    </physiologicalReaction>
</comment>
<keyword evidence="6" id="KW-0479">Metal-binding</keyword>
<dbReference type="Gene3D" id="3.40.190.10">
    <property type="entry name" value="Periplasmic binding protein-like II"/>
    <property type="match status" value="2"/>
</dbReference>
<evidence type="ECO:0000256" key="11">
    <source>
        <dbReference type="ARBA" id="ARBA00048179"/>
    </source>
</evidence>